<evidence type="ECO:0000313" key="2">
    <source>
        <dbReference type="EMBL" id="MBF5053941.1"/>
    </source>
</evidence>
<dbReference type="PROSITE" id="PS51257">
    <property type="entry name" value="PROKAR_LIPOPROTEIN"/>
    <property type="match status" value="1"/>
</dbReference>
<organism evidence="2 3">
    <name type="scientific">Alloalcanivorax venustensis ISO4</name>
    <dbReference type="NCBI Taxonomy" id="1177184"/>
    <lineage>
        <taxon>Bacteria</taxon>
        <taxon>Pseudomonadati</taxon>
        <taxon>Pseudomonadota</taxon>
        <taxon>Gammaproteobacteria</taxon>
        <taxon>Oceanospirillales</taxon>
        <taxon>Alcanivoracaceae</taxon>
        <taxon>Alloalcanivorax</taxon>
    </lineage>
</organism>
<comment type="caution">
    <text evidence="2">The sequence shown here is derived from an EMBL/GenBank/DDBJ whole genome shotgun (WGS) entry which is preliminary data.</text>
</comment>
<reference evidence="2 3" key="1">
    <citation type="submission" date="2012-09" db="EMBL/GenBank/DDBJ databases">
        <title>Genome Sequence of alkane-degrading Bacterium Alcanivorax venustensis ISO4.</title>
        <authorList>
            <person name="Lai Q."/>
            <person name="Shao Z."/>
        </authorList>
    </citation>
    <scope>NUCLEOTIDE SEQUENCE [LARGE SCALE GENOMIC DNA]</scope>
    <source>
        <strain evidence="2 3">ISO4</strain>
    </source>
</reference>
<accession>A0ABS0AIJ7</accession>
<dbReference type="InterPro" id="IPR025411">
    <property type="entry name" value="DUF4136"/>
</dbReference>
<protein>
    <recommendedName>
        <fullName evidence="1">DUF4136 domain-containing protein</fullName>
    </recommendedName>
</protein>
<dbReference type="Gene3D" id="3.30.160.670">
    <property type="match status" value="1"/>
</dbReference>
<dbReference type="Proteomes" id="UP000644441">
    <property type="component" value="Unassembled WGS sequence"/>
</dbReference>
<keyword evidence="3" id="KW-1185">Reference proteome</keyword>
<dbReference type="Pfam" id="PF13590">
    <property type="entry name" value="DUF4136"/>
    <property type="match status" value="1"/>
</dbReference>
<sequence>MRALHSLPLIAALALLLGGCVSPVVIDHRAGTDFSQYRSYAIEAPDADQEALSLNGQRVQEAVHRELADGPLTRADLDQADLAVRYAFVPVEKFQGSTLQFGFGWFNRGYGIGATTPVEGETYEEHKLQIALVERSSSEVVWEATSRDTLYESMSSERRKERIDAMVAEMFNRFPPGAAN</sequence>
<evidence type="ECO:0000313" key="3">
    <source>
        <dbReference type="Proteomes" id="UP000644441"/>
    </source>
</evidence>
<proteinExistence type="predicted"/>
<evidence type="ECO:0000259" key="1">
    <source>
        <dbReference type="Pfam" id="PF13590"/>
    </source>
</evidence>
<gene>
    <name evidence="2" type="ORF">ISO4_02543</name>
</gene>
<feature type="domain" description="DUF4136" evidence="1">
    <location>
        <begin position="24"/>
        <end position="176"/>
    </location>
</feature>
<name>A0ABS0AIJ7_9GAMM</name>
<dbReference type="EMBL" id="ARXR01000025">
    <property type="protein sequence ID" value="MBF5053941.1"/>
    <property type="molecule type" value="Genomic_DNA"/>
</dbReference>
<dbReference type="RefSeq" id="WP_194856502.1">
    <property type="nucleotide sequence ID" value="NZ_ARXR01000025.1"/>
</dbReference>